<dbReference type="Gene3D" id="3.40.30.120">
    <property type="match status" value="1"/>
</dbReference>
<dbReference type="AlphaFoldDB" id="W5TKT4"/>
<dbReference type="InterPro" id="IPR002938">
    <property type="entry name" value="FAD-bd"/>
</dbReference>
<dbReference type="Pfam" id="PF01494">
    <property type="entry name" value="FAD_binding_3"/>
    <property type="match status" value="1"/>
</dbReference>
<evidence type="ECO:0000256" key="3">
    <source>
        <dbReference type="ARBA" id="ARBA00022827"/>
    </source>
</evidence>
<dbReference type="GO" id="GO:0071949">
    <property type="term" value="F:FAD binding"/>
    <property type="evidence" value="ECO:0007669"/>
    <property type="project" value="InterPro"/>
</dbReference>
<dbReference type="KEGG" id="nno:NONO_c49950"/>
<comment type="cofactor">
    <cofactor evidence="1">
        <name>FAD</name>
        <dbReference type="ChEBI" id="CHEBI:57692"/>
    </cofactor>
</comment>
<dbReference type="EMBL" id="CP006850">
    <property type="protein sequence ID" value="AHH19779.1"/>
    <property type="molecule type" value="Genomic_DNA"/>
</dbReference>
<dbReference type="HOGENOM" id="CLU_009665_14_2_11"/>
<dbReference type="InterPro" id="IPR050641">
    <property type="entry name" value="RIFMO-like"/>
</dbReference>
<dbReference type="PANTHER" id="PTHR43004">
    <property type="entry name" value="TRK SYSTEM POTASSIUM UPTAKE PROTEIN"/>
    <property type="match status" value="1"/>
</dbReference>
<accession>W5TKT4</accession>
<dbReference type="SUPFAM" id="SSF51905">
    <property type="entry name" value="FAD/NAD(P)-binding domain"/>
    <property type="match status" value="1"/>
</dbReference>
<keyword evidence="2" id="KW-0285">Flavoprotein</keyword>
<feature type="region of interest" description="Disordered" evidence="4">
    <location>
        <begin position="529"/>
        <end position="548"/>
    </location>
</feature>
<reference evidence="6 7" key="1">
    <citation type="journal article" date="2014" name="Appl. Environ. Microbiol.">
        <title>Insights into the Microbial Degradation of Rubber and Gutta-Percha by Analysis of the Complete Genome of Nocardia nova SH22a.</title>
        <authorList>
            <person name="Luo Q."/>
            <person name="Hiessl S."/>
            <person name="Poehlein A."/>
            <person name="Daniel R."/>
            <person name="Steinbuchel A."/>
        </authorList>
    </citation>
    <scope>NUCLEOTIDE SEQUENCE [LARGE SCALE GENOMIC DNA]</scope>
    <source>
        <strain evidence="6">SH22a</strain>
    </source>
</reference>
<evidence type="ECO:0000256" key="4">
    <source>
        <dbReference type="SAM" id="MobiDB-lite"/>
    </source>
</evidence>
<keyword evidence="6" id="KW-0503">Monooxygenase</keyword>
<dbReference type="Pfam" id="PF21274">
    <property type="entry name" value="Rng_hyd_C"/>
    <property type="match status" value="1"/>
</dbReference>
<evidence type="ECO:0000259" key="5">
    <source>
        <dbReference type="Pfam" id="PF01494"/>
    </source>
</evidence>
<evidence type="ECO:0000313" key="6">
    <source>
        <dbReference type="EMBL" id="AHH19779.1"/>
    </source>
</evidence>
<dbReference type="PATRIC" id="fig|1415166.3.peg.5154"/>
<proteinExistence type="predicted"/>
<keyword evidence="7" id="KW-1185">Reference proteome</keyword>
<dbReference type="PANTHER" id="PTHR43004:SF19">
    <property type="entry name" value="BINDING MONOOXYGENASE, PUTATIVE (JCVI)-RELATED"/>
    <property type="match status" value="1"/>
</dbReference>
<dbReference type="Proteomes" id="UP000019150">
    <property type="component" value="Chromosome"/>
</dbReference>
<dbReference type="Gene3D" id="3.30.9.10">
    <property type="entry name" value="D-Amino Acid Oxidase, subunit A, domain 2"/>
    <property type="match status" value="1"/>
</dbReference>
<evidence type="ECO:0000256" key="1">
    <source>
        <dbReference type="ARBA" id="ARBA00001974"/>
    </source>
</evidence>
<dbReference type="GO" id="GO:0016709">
    <property type="term" value="F:oxidoreductase activity, acting on paired donors, with incorporation or reduction of molecular oxygen, NAD(P)H as one donor, and incorporation of one atom of oxygen"/>
    <property type="evidence" value="ECO:0007669"/>
    <property type="project" value="UniProtKB-ARBA"/>
</dbReference>
<dbReference type="OrthoDB" id="8670884at2"/>
<feature type="compositionally biased region" description="Basic and acidic residues" evidence="4">
    <location>
        <begin position="529"/>
        <end position="539"/>
    </location>
</feature>
<dbReference type="Gene3D" id="3.50.50.60">
    <property type="entry name" value="FAD/NAD(P)-binding domain"/>
    <property type="match status" value="1"/>
</dbReference>
<gene>
    <name evidence="6" type="ORF">NONO_c49950</name>
</gene>
<dbReference type="PRINTS" id="PR00420">
    <property type="entry name" value="RNGMNOXGNASE"/>
</dbReference>
<dbReference type="eggNOG" id="COG0654">
    <property type="taxonomic scope" value="Bacteria"/>
</dbReference>
<dbReference type="InterPro" id="IPR036188">
    <property type="entry name" value="FAD/NAD-bd_sf"/>
</dbReference>
<organism evidence="6 7">
    <name type="scientific">Nocardia nova SH22a</name>
    <dbReference type="NCBI Taxonomy" id="1415166"/>
    <lineage>
        <taxon>Bacteria</taxon>
        <taxon>Bacillati</taxon>
        <taxon>Actinomycetota</taxon>
        <taxon>Actinomycetes</taxon>
        <taxon>Mycobacteriales</taxon>
        <taxon>Nocardiaceae</taxon>
        <taxon>Nocardia</taxon>
    </lineage>
</organism>
<protein>
    <submittedName>
        <fullName evidence="6">Putative FAD-binding monooxygenase</fullName>
    </submittedName>
</protein>
<feature type="domain" description="FAD-binding" evidence="5">
    <location>
        <begin position="8"/>
        <end position="358"/>
    </location>
</feature>
<keyword evidence="6" id="KW-0560">Oxidoreductase</keyword>
<dbReference type="STRING" id="1415166.NONO_c49950"/>
<evidence type="ECO:0000313" key="7">
    <source>
        <dbReference type="Proteomes" id="UP000019150"/>
    </source>
</evidence>
<evidence type="ECO:0000256" key="2">
    <source>
        <dbReference type="ARBA" id="ARBA00022630"/>
    </source>
</evidence>
<name>W5TKT4_9NOCA</name>
<dbReference type="NCBIfam" id="NF004780">
    <property type="entry name" value="PRK06126.1"/>
    <property type="match status" value="1"/>
</dbReference>
<keyword evidence="3" id="KW-0274">FAD</keyword>
<sequence length="556" mass="60004">MSAHTGAPVLIVGGGPVGLAAAIELARHDIGSVVVEARDEVSWLRPRAKTTSARTMEHFRRWGIAEAVRDRAPLPQSWSDAVVFCSTLLGREVTRFDHCLGLDLIHDELVAEGGQQIPQPLVELIMREKVETLPQVRLLTGYSVVSAEQDEQHVRARIRDRDGEVETLSGDYLIGCDGPHSMVRESIGARLRGRADERPNFNIVFRCPELAGRMRFGDAVHYWVLNPEQPGLVGRLDLVDRWWCVVMGVGAEEGAADPIRLVHNLIGDTTVPVDILATDPWRARMNLADTYRRGRIFLAGDAAHQNPPWGGHGFNTGIGDAVDLGWKLAGVLNGWCGENILDTYESERRPIAARTVDAATRNMATLGPELADPRLIGSDEEFAAAVASVAEATQRTKSAEFHSLGLVLGVSCAGSPIVVTEPDAVGAVADADYVPSAAPGGRLPHTWLSTDRSLYDLLGTEYSLVGEVNTPAGRAIVDSAAALGVPLTTVALDVDTAARLFEAPMVLVRPDQHVAWRGSAASDPADLLRRITGRDRGERPTPATIASTNYEPKVAM</sequence>